<dbReference type="InterPro" id="IPR000572">
    <property type="entry name" value="OxRdtase_Mopterin-bd_dom"/>
</dbReference>
<evidence type="ECO:0000259" key="6">
    <source>
        <dbReference type="Pfam" id="PF00174"/>
    </source>
</evidence>
<dbReference type="PROSITE" id="PS51318">
    <property type="entry name" value="TAT"/>
    <property type="match status" value="1"/>
</dbReference>
<dbReference type="Pfam" id="PF03404">
    <property type="entry name" value="Mo-co_dimer"/>
    <property type="match status" value="1"/>
</dbReference>
<dbReference type="PANTHER" id="PTHR19372:SF7">
    <property type="entry name" value="SULFITE OXIDASE, MITOCHONDRIAL"/>
    <property type="match status" value="1"/>
</dbReference>
<keyword evidence="9" id="KW-1185">Reference proteome</keyword>
<evidence type="ECO:0000256" key="2">
    <source>
        <dbReference type="ARBA" id="ARBA00022505"/>
    </source>
</evidence>
<protein>
    <submittedName>
        <fullName evidence="8">Molybdopterin-dependent oxidoreductase</fullName>
    </submittedName>
</protein>
<proteinExistence type="predicted"/>
<evidence type="ECO:0000313" key="9">
    <source>
        <dbReference type="Proteomes" id="UP001529369"/>
    </source>
</evidence>
<keyword evidence="5" id="KW-0732">Signal</keyword>
<organism evidence="8 9">
    <name type="scientific">Paeniroseomonas aquatica</name>
    <dbReference type="NCBI Taxonomy" id="373043"/>
    <lineage>
        <taxon>Bacteria</taxon>
        <taxon>Pseudomonadati</taxon>
        <taxon>Pseudomonadota</taxon>
        <taxon>Alphaproteobacteria</taxon>
        <taxon>Acetobacterales</taxon>
        <taxon>Acetobacteraceae</taxon>
        <taxon>Paeniroseomonas</taxon>
    </lineage>
</organism>
<evidence type="ECO:0000256" key="4">
    <source>
        <dbReference type="ARBA" id="ARBA00023002"/>
    </source>
</evidence>
<dbReference type="PANTHER" id="PTHR19372">
    <property type="entry name" value="SULFITE REDUCTASE"/>
    <property type="match status" value="1"/>
</dbReference>
<keyword evidence="2" id="KW-0500">Molybdenum</keyword>
<feature type="domain" description="Oxidoreductase molybdopterin-binding" evidence="6">
    <location>
        <begin position="87"/>
        <end position="257"/>
    </location>
</feature>
<keyword evidence="3" id="KW-0479">Metal-binding</keyword>
<comment type="caution">
    <text evidence="8">The sequence shown here is derived from an EMBL/GenBank/DDBJ whole genome shotgun (WGS) entry which is preliminary data.</text>
</comment>
<evidence type="ECO:0000259" key="7">
    <source>
        <dbReference type="Pfam" id="PF03404"/>
    </source>
</evidence>
<dbReference type="InterPro" id="IPR008335">
    <property type="entry name" value="Mopterin_OxRdtase_euk"/>
</dbReference>
<dbReference type="Gene3D" id="3.90.420.10">
    <property type="entry name" value="Oxidoreductase, molybdopterin-binding domain"/>
    <property type="match status" value="1"/>
</dbReference>
<feature type="signal peptide" evidence="5">
    <location>
        <begin position="1"/>
        <end position="26"/>
    </location>
</feature>
<dbReference type="InterPro" id="IPR006311">
    <property type="entry name" value="TAT_signal"/>
</dbReference>
<evidence type="ECO:0000256" key="5">
    <source>
        <dbReference type="SAM" id="SignalP"/>
    </source>
</evidence>
<dbReference type="SUPFAM" id="SSF56524">
    <property type="entry name" value="Oxidoreductase molybdopterin-binding domain"/>
    <property type="match status" value="1"/>
</dbReference>
<dbReference type="Pfam" id="PF00174">
    <property type="entry name" value="Oxidored_molyb"/>
    <property type="match status" value="1"/>
</dbReference>
<evidence type="ECO:0000256" key="3">
    <source>
        <dbReference type="ARBA" id="ARBA00022723"/>
    </source>
</evidence>
<dbReference type="SUPFAM" id="SSF81296">
    <property type="entry name" value="E set domains"/>
    <property type="match status" value="1"/>
</dbReference>
<feature type="chain" id="PRO_5045526966" evidence="5">
    <location>
        <begin position="27"/>
        <end position="400"/>
    </location>
</feature>
<sequence>MTMFNRRHALHLAAGLGLAGVATARAQTITLPFANGERPLVQYPQKRPLIRLTSRPPQLETPFSVFGEGVITPNDAFFVRYHLSGNVPPQDLDPETYRLAVTGRVTRPLSLSLAEIKALPATEVVAVHQCSGNSRGFSEPRVGGGQAAHGLMGNALWRGVTLKSVLERAGIASGAVEVSFNGLDEPPAPDTPDFTKSLRLDHATDGQVMLAWAMNGADLPVLNGYPLRLVVPGYFGTYWVKHLHEITVLDKPSDSFWMASAYRVPDNDCACVPAGAPAGPTRPIGKFNIRSFITAPAEAGRVAAGRPVTVTGIAFDGGTGIAKVEVSADGGRRWVDARLETALSRYSFRRFAVEVTLPAGVHGLMARATSTAGETQPMEARWNPAGYMRNVVETVTVTAA</sequence>
<gene>
    <name evidence="8" type="ORF">QWZ14_09610</name>
</gene>
<comment type="cofactor">
    <cofactor evidence="1">
        <name>Mo-molybdopterin</name>
        <dbReference type="ChEBI" id="CHEBI:71302"/>
    </cofactor>
</comment>
<evidence type="ECO:0000313" key="8">
    <source>
        <dbReference type="EMBL" id="MDN3564619.1"/>
    </source>
</evidence>
<dbReference type="InterPro" id="IPR014756">
    <property type="entry name" value="Ig_E-set"/>
</dbReference>
<dbReference type="PRINTS" id="PR00407">
    <property type="entry name" value="EUMOPTERIN"/>
</dbReference>
<evidence type="ECO:0000256" key="1">
    <source>
        <dbReference type="ARBA" id="ARBA00001924"/>
    </source>
</evidence>
<dbReference type="InterPro" id="IPR005066">
    <property type="entry name" value="MoCF_OxRdtse_dimer"/>
</dbReference>
<name>A0ABT8A4I5_9PROT</name>
<accession>A0ABT8A4I5</accession>
<reference evidence="9" key="1">
    <citation type="journal article" date="2019" name="Int. J. Syst. Evol. Microbiol.">
        <title>The Global Catalogue of Microorganisms (GCM) 10K type strain sequencing project: providing services to taxonomists for standard genome sequencing and annotation.</title>
        <authorList>
            <consortium name="The Broad Institute Genomics Platform"/>
            <consortium name="The Broad Institute Genome Sequencing Center for Infectious Disease"/>
            <person name="Wu L."/>
            <person name="Ma J."/>
        </authorList>
    </citation>
    <scope>NUCLEOTIDE SEQUENCE [LARGE SCALE GENOMIC DNA]</scope>
    <source>
        <strain evidence="9">CECT 7131</strain>
    </source>
</reference>
<feature type="domain" description="Moybdenum cofactor oxidoreductase dimerisation" evidence="7">
    <location>
        <begin position="284"/>
        <end position="397"/>
    </location>
</feature>
<dbReference type="EMBL" id="JAUFPN010000107">
    <property type="protein sequence ID" value="MDN3564619.1"/>
    <property type="molecule type" value="Genomic_DNA"/>
</dbReference>
<dbReference type="Gene3D" id="2.60.40.650">
    <property type="match status" value="1"/>
</dbReference>
<keyword evidence="4" id="KW-0560">Oxidoreductase</keyword>
<dbReference type="Proteomes" id="UP001529369">
    <property type="component" value="Unassembled WGS sequence"/>
</dbReference>
<dbReference type="RefSeq" id="WP_290316421.1">
    <property type="nucleotide sequence ID" value="NZ_JAUFPN010000107.1"/>
</dbReference>
<dbReference type="InterPro" id="IPR036374">
    <property type="entry name" value="OxRdtase_Mopterin-bd_sf"/>
</dbReference>